<sequence>MNTNDICTIAEGLEWMVTIDNQFISFENFTSYGKNIVIEFSLTDSKELIKEFYDYIASYDVSYNAYIWLGNDGHGKNGAPYDMKDVYDSSREELELLEKLYNQLFDYYYYQ</sequence>
<accession>A0A1H9I1B4</accession>
<organism evidence="1 2">
    <name type="scientific">Granulicatella balaenopterae</name>
    <dbReference type="NCBI Taxonomy" id="137733"/>
    <lineage>
        <taxon>Bacteria</taxon>
        <taxon>Bacillati</taxon>
        <taxon>Bacillota</taxon>
        <taxon>Bacilli</taxon>
        <taxon>Lactobacillales</taxon>
        <taxon>Carnobacteriaceae</taxon>
        <taxon>Granulicatella</taxon>
    </lineage>
</organism>
<dbReference type="EMBL" id="FOGF01000004">
    <property type="protein sequence ID" value="SEQ68366.1"/>
    <property type="molecule type" value="Genomic_DNA"/>
</dbReference>
<dbReference type="AlphaFoldDB" id="A0A1H9I1B4"/>
<dbReference type="RefSeq" id="WP_089745947.1">
    <property type="nucleotide sequence ID" value="NZ_FOGF01000004.1"/>
</dbReference>
<gene>
    <name evidence="1" type="ORF">SAMN05421767_10424</name>
</gene>
<name>A0A1H9I1B4_9LACT</name>
<dbReference type="STRING" id="137733.SAMN05421767_10424"/>
<protein>
    <submittedName>
        <fullName evidence="1">Uncharacterized protein</fullName>
    </submittedName>
</protein>
<reference evidence="1 2" key="1">
    <citation type="submission" date="2016-10" db="EMBL/GenBank/DDBJ databases">
        <authorList>
            <person name="de Groot N.N."/>
        </authorList>
    </citation>
    <scope>NUCLEOTIDE SEQUENCE [LARGE SCALE GENOMIC DNA]</scope>
    <source>
        <strain evidence="1 2">DSM 15827</strain>
    </source>
</reference>
<proteinExistence type="predicted"/>
<evidence type="ECO:0000313" key="1">
    <source>
        <dbReference type="EMBL" id="SEQ68366.1"/>
    </source>
</evidence>
<dbReference type="OrthoDB" id="3010348at2"/>
<dbReference type="Proteomes" id="UP000198556">
    <property type="component" value="Unassembled WGS sequence"/>
</dbReference>
<evidence type="ECO:0000313" key="2">
    <source>
        <dbReference type="Proteomes" id="UP000198556"/>
    </source>
</evidence>
<keyword evidence="2" id="KW-1185">Reference proteome</keyword>